<dbReference type="Proteomes" id="UP000284495">
    <property type="component" value="Unassembled WGS sequence"/>
</dbReference>
<keyword evidence="1" id="KW-0472">Membrane</keyword>
<dbReference type="EMBL" id="QROO01000067">
    <property type="protein sequence ID" value="RHL30597.1"/>
    <property type="molecule type" value="Genomic_DNA"/>
</dbReference>
<sequence>MSIFKKIGKSLFGTLRAVLCISTFIFVCFVRDTTYLMSPTLLGGDYIIAFQQILGRRIWEEDSFGRLTVHREEGTKGRCTCLQLPLRDGCRPDET</sequence>
<dbReference type="AlphaFoldDB" id="A0A415K349"/>
<name>A0A415K349_9BACE</name>
<evidence type="ECO:0000313" key="2">
    <source>
        <dbReference type="EMBL" id="RHL30597.1"/>
    </source>
</evidence>
<comment type="caution">
    <text evidence="2">The sequence shown here is derived from an EMBL/GenBank/DDBJ whole genome shotgun (WGS) entry which is preliminary data.</text>
</comment>
<keyword evidence="1" id="KW-1133">Transmembrane helix</keyword>
<evidence type="ECO:0000256" key="1">
    <source>
        <dbReference type="SAM" id="Phobius"/>
    </source>
</evidence>
<feature type="transmembrane region" description="Helical" evidence="1">
    <location>
        <begin position="12"/>
        <end position="30"/>
    </location>
</feature>
<organism evidence="2 3">
    <name type="scientific">Bacteroides xylanisolvens</name>
    <dbReference type="NCBI Taxonomy" id="371601"/>
    <lineage>
        <taxon>Bacteria</taxon>
        <taxon>Pseudomonadati</taxon>
        <taxon>Bacteroidota</taxon>
        <taxon>Bacteroidia</taxon>
        <taxon>Bacteroidales</taxon>
        <taxon>Bacteroidaceae</taxon>
        <taxon>Bacteroides</taxon>
    </lineage>
</organism>
<evidence type="ECO:0000313" key="3">
    <source>
        <dbReference type="Proteomes" id="UP000284495"/>
    </source>
</evidence>
<accession>A0A415K349</accession>
<gene>
    <name evidence="2" type="ORF">DW027_27045</name>
</gene>
<reference evidence="2 3" key="1">
    <citation type="submission" date="2018-08" db="EMBL/GenBank/DDBJ databases">
        <title>A genome reference for cultivated species of the human gut microbiota.</title>
        <authorList>
            <person name="Zou Y."/>
            <person name="Xue W."/>
            <person name="Luo G."/>
        </authorList>
    </citation>
    <scope>NUCLEOTIDE SEQUENCE [LARGE SCALE GENOMIC DNA]</scope>
    <source>
        <strain evidence="2 3">AF38-2</strain>
    </source>
</reference>
<dbReference type="RefSeq" id="WP_147393834.1">
    <property type="nucleotide sequence ID" value="NZ_JAQEAW010000063.1"/>
</dbReference>
<proteinExistence type="predicted"/>
<protein>
    <submittedName>
        <fullName evidence="2">Uncharacterized protein</fullName>
    </submittedName>
</protein>
<keyword evidence="1" id="KW-0812">Transmembrane</keyword>